<evidence type="ECO:0000256" key="3">
    <source>
        <dbReference type="ARBA" id="ARBA00022692"/>
    </source>
</evidence>
<feature type="transmembrane region" description="Helical" evidence="6">
    <location>
        <begin position="42"/>
        <end position="65"/>
    </location>
</feature>
<dbReference type="RefSeq" id="WP_184522923.1">
    <property type="nucleotide sequence ID" value="NZ_JACHGK010000002.1"/>
</dbReference>
<keyword evidence="2" id="KW-0813">Transport</keyword>
<dbReference type="PROSITE" id="PS00216">
    <property type="entry name" value="SUGAR_TRANSPORT_1"/>
    <property type="match status" value="1"/>
</dbReference>
<feature type="transmembrane region" description="Helical" evidence="6">
    <location>
        <begin position="301"/>
        <end position="318"/>
    </location>
</feature>
<comment type="caution">
    <text evidence="8">The sequence shown here is derived from an EMBL/GenBank/DDBJ whole genome shotgun (WGS) entry which is preliminary data.</text>
</comment>
<feature type="transmembrane region" description="Helical" evidence="6">
    <location>
        <begin position="166"/>
        <end position="185"/>
    </location>
</feature>
<evidence type="ECO:0000256" key="1">
    <source>
        <dbReference type="ARBA" id="ARBA00004651"/>
    </source>
</evidence>
<keyword evidence="4 6" id="KW-1133">Transmembrane helix</keyword>
<dbReference type="EMBL" id="JACHGK010000002">
    <property type="protein sequence ID" value="MBB6444137.1"/>
    <property type="molecule type" value="Genomic_DNA"/>
</dbReference>
<feature type="transmembrane region" description="Helical" evidence="6">
    <location>
        <begin position="109"/>
        <end position="127"/>
    </location>
</feature>
<feature type="transmembrane region" description="Helical" evidence="6">
    <location>
        <begin position="139"/>
        <end position="160"/>
    </location>
</feature>
<dbReference type="CDD" id="cd17321">
    <property type="entry name" value="MFS_MMR_MDR_like"/>
    <property type="match status" value="1"/>
</dbReference>
<keyword evidence="9" id="KW-1185">Reference proteome</keyword>
<feature type="transmembrane region" description="Helical" evidence="6">
    <location>
        <begin position="330"/>
        <end position="349"/>
    </location>
</feature>
<dbReference type="InterPro" id="IPR011701">
    <property type="entry name" value="MFS"/>
</dbReference>
<keyword evidence="3 6" id="KW-0812">Transmembrane</keyword>
<dbReference type="Gene3D" id="1.20.1250.20">
    <property type="entry name" value="MFS general substrate transporter like domains"/>
    <property type="match status" value="1"/>
</dbReference>
<reference evidence="8 9" key="1">
    <citation type="submission" date="2020-08" db="EMBL/GenBank/DDBJ databases">
        <title>Genomic Encyclopedia of Type Strains, Phase IV (KMG-IV): sequencing the most valuable type-strain genomes for metagenomic binning, comparative biology and taxonomic classification.</title>
        <authorList>
            <person name="Goeker M."/>
        </authorList>
    </citation>
    <scope>NUCLEOTIDE SEQUENCE [LARGE SCALE GENOMIC DNA]</scope>
    <source>
        <strain evidence="8 9">DSM 5391</strain>
    </source>
</reference>
<organism evidence="8 9">
    <name type="scientific">Bacillus benzoevorans</name>
    <dbReference type="NCBI Taxonomy" id="1456"/>
    <lineage>
        <taxon>Bacteria</taxon>
        <taxon>Bacillati</taxon>
        <taxon>Bacillota</taxon>
        <taxon>Bacilli</taxon>
        <taxon>Bacillales</taxon>
        <taxon>Bacillaceae</taxon>
        <taxon>Bacillus</taxon>
    </lineage>
</organism>
<comment type="subcellular location">
    <subcellularLocation>
        <location evidence="1">Cell membrane</location>
        <topology evidence="1">Multi-pass membrane protein</topology>
    </subcellularLocation>
</comment>
<feature type="transmembrane region" description="Helical" evidence="6">
    <location>
        <begin position="431"/>
        <end position="456"/>
    </location>
</feature>
<keyword evidence="5 6" id="KW-0472">Membrane</keyword>
<evidence type="ECO:0000256" key="4">
    <source>
        <dbReference type="ARBA" id="ARBA00022989"/>
    </source>
</evidence>
<feature type="transmembrane region" description="Helical" evidence="6">
    <location>
        <begin position="197"/>
        <end position="216"/>
    </location>
</feature>
<proteinExistence type="predicted"/>
<dbReference type="PROSITE" id="PS50850">
    <property type="entry name" value="MFS"/>
    <property type="match status" value="1"/>
</dbReference>
<protein>
    <submittedName>
        <fullName evidence="8">DHA2 family multidrug resistance protein-like MFS transporter</fullName>
    </submittedName>
</protein>
<feature type="transmembrane region" description="Helical" evidence="6">
    <location>
        <begin position="268"/>
        <end position="289"/>
    </location>
</feature>
<feature type="transmembrane region" description="Helical" evidence="6">
    <location>
        <begin position="228"/>
        <end position="247"/>
    </location>
</feature>
<dbReference type="InterPro" id="IPR036259">
    <property type="entry name" value="MFS_trans_sf"/>
</dbReference>
<feature type="transmembrane region" description="Helical" evidence="6">
    <location>
        <begin position="396"/>
        <end position="419"/>
    </location>
</feature>
<dbReference type="PANTHER" id="PTHR42718">
    <property type="entry name" value="MAJOR FACILITATOR SUPERFAMILY MULTIDRUG TRANSPORTER MFSC"/>
    <property type="match status" value="1"/>
</dbReference>
<sequence>METNYKGNNKMLTGIVFGVLTYWLFSQALINVVPEVQKDMGISLGLLNTAISLTGLFSGLFIVAAGGISDRIGRKKIATAGLVLNIIGSLCLILAQGTVLLIIGRVIQGFSAACIMPATLALVKAYYEAADRQRALSYWSFGSWGGAGICSFAGGAIATYLGWRYIFVFSIAFSLMSMFLIKDVPENKGEQNGSSKFDYAGFVVFILVMVALNIVITRGGDFGWKSPTSLALMAFTVVGGGLFLKIVKGKANGFIDISLFKNNYFTGATVSNFLLNAVAGALIVANTYVQVARGYTSFQSGLLSLGNLIFTLAMIRVGEKLLQKHGPRKPIIIACILVMSGIMLMTLTFLPNTLYTILVVIGFTLFGIGLGLYATPSTDTAIDNVPAEKAGEAAGIYKMSSTLGGSFGFAISVAVYSVVDGIGSLEIAASAGLVTNIIFAALALMAVVVTIPSGPVNKSNVTKFRKKAI</sequence>
<evidence type="ECO:0000259" key="7">
    <source>
        <dbReference type="PROSITE" id="PS50850"/>
    </source>
</evidence>
<evidence type="ECO:0000256" key="6">
    <source>
        <dbReference type="SAM" id="Phobius"/>
    </source>
</evidence>
<dbReference type="SUPFAM" id="SSF103473">
    <property type="entry name" value="MFS general substrate transporter"/>
    <property type="match status" value="1"/>
</dbReference>
<dbReference type="InterPro" id="IPR005829">
    <property type="entry name" value="Sugar_transporter_CS"/>
</dbReference>
<dbReference type="GO" id="GO:0022857">
    <property type="term" value="F:transmembrane transporter activity"/>
    <property type="evidence" value="ECO:0007669"/>
    <property type="project" value="InterPro"/>
</dbReference>
<name>A0A7X0HQZ0_9BACI</name>
<feature type="domain" description="Major facilitator superfamily (MFS) profile" evidence="7">
    <location>
        <begin position="11"/>
        <end position="458"/>
    </location>
</feature>
<accession>A0A7X0HQZ0</accession>
<dbReference type="InterPro" id="IPR020846">
    <property type="entry name" value="MFS_dom"/>
</dbReference>
<feature type="transmembrane region" description="Helical" evidence="6">
    <location>
        <begin position="355"/>
        <end position="375"/>
    </location>
</feature>
<dbReference type="Pfam" id="PF07690">
    <property type="entry name" value="MFS_1"/>
    <property type="match status" value="1"/>
</dbReference>
<feature type="transmembrane region" description="Helical" evidence="6">
    <location>
        <begin position="77"/>
        <end position="103"/>
    </location>
</feature>
<dbReference type="GO" id="GO:0005886">
    <property type="term" value="C:plasma membrane"/>
    <property type="evidence" value="ECO:0007669"/>
    <property type="project" value="UniProtKB-SubCell"/>
</dbReference>
<evidence type="ECO:0000313" key="8">
    <source>
        <dbReference type="EMBL" id="MBB6444137.1"/>
    </source>
</evidence>
<dbReference type="Proteomes" id="UP000531594">
    <property type="component" value="Unassembled WGS sequence"/>
</dbReference>
<evidence type="ECO:0000313" key="9">
    <source>
        <dbReference type="Proteomes" id="UP000531594"/>
    </source>
</evidence>
<gene>
    <name evidence="8" type="ORF">HNR53_000745</name>
</gene>
<dbReference type="PANTHER" id="PTHR42718:SF9">
    <property type="entry name" value="MAJOR FACILITATOR SUPERFAMILY MULTIDRUG TRANSPORTER MFSC"/>
    <property type="match status" value="1"/>
</dbReference>
<evidence type="ECO:0000256" key="2">
    <source>
        <dbReference type="ARBA" id="ARBA00022448"/>
    </source>
</evidence>
<dbReference type="Gene3D" id="1.20.1720.10">
    <property type="entry name" value="Multidrug resistance protein D"/>
    <property type="match status" value="1"/>
</dbReference>
<dbReference type="AlphaFoldDB" id="A0A7X0HQZ0"/>
<evidence type="ECO:0000256" key="5">
    <source>
        <dbReference type="ARBA" id="ARBA00023136"/>
    </source>
</evidence>
<feature type="transmembrane region" description="Helical" evidence="6">
    <location>
        <begin position="12"/>
        <end position="30"/>
    </location>
</feature>